<keyword evidence="6 10" id="KW-0460">Magnesium</keyword>
<dbReference type="SUPFAM" id="SSF52972">
    <property type="entry name" value="ITPase-like"/>
    <property type="match status" value="1"/>
</dbReference>
<comment type="catalytic activity">
    <reaction evidence="9 10">
        <text>XTP + H2O = XMP + diphosphate + H(+)</text>
        <dbReference type="Rhea" id="RHEA:28610"/>
        <dbReference type="ChEBI" id="CHEBI:15377"/>
        <dbReference type="ChEBI" id="CHEBI:15378"/>
        <dbReference type="ChEBI" id="CHEBI:33019"/>
        <dbReference type="ChEBI" id="CHEBI:57464"/>
        <dbReference type="ChEBI" id="CHEBI:61314"/>
        <dbReference type="EC" id="3.6.1.66"/>
    </reaction>
</comment>
<feature type="binding site" evidence="10">
    <location>
        <position position="76"/>
    </location>
    <ligand>
        <name>Mg(2+)</name>
        <dbReference type="ChEBI" id="CHEBI:18420"/>
    </ligand>
</feature>
<evidence type="ECO:0000256" key="11">
    <source>
        <dbReference type="RuleBase" id="RU003781"/>
    </source>
</evidence>
<evidence type="ECO:0000256" key="7">
    <source>
        <dbReference type="ARBA" id="ARBA00023080"/>
    </source>
</evidence>
<comment type="similarity">
    <text evidence="1 10 11">Belongs to the HAM1 NTPase family.</text>
</comment>
<evidence type="ECO:0000256" key="5">
    <source>
        <dbReference type="ARBA" id="ARBA00022801"/>
    </source>
</evidence>
<accession>A0A9X1P1G7</accession>
<dbReference type="InterPro" id="IPR020922">
    <property type="entry name" value="dITP/XTP_pyrophosphatase"/>
</dbReference>
<evidence type="ECO:0000256" key="2">
    <source>
        <dbReference type="ARBA" id="ARBA00011738"/>
    </source>
</evidence>
<name>A0A9X1P1G7_9HYPH</name>
<feature type="binding site" evidence="10">
    <location>
        <position position="77"/>
    </location>
    <ligand>
        <name>substrate</name>
    </ligand>
</feature>
<dbReference type="InterPro" id="IPR002637">
    <property type="entry name" value="RdgB/HAM1"/>
</dbReference>
<evidence type="ECO:0000256" key="3">
    <source>
        <dbReference type="ARBA" id="ARBA00022723"/>
    </source>
</evidence>
<dbReference type="PANTHER" id="PTHR11067">
    <property type="entry name" value="INOSINE TRIPHOSPHATE PYROPHOSPHATASE/HAM1 PROTEIN"/>
    <property type="match status" value="1"/>
</dbReference>
<feature type="binding site" evidence="10">
    <location>
        <position position="47"/>
    </location>
    <ligand>
        <name>Mg(2+)</name>
        <dbReference type="ChEBI" id="CHEBI:18420"/>
    </ligand>
</feature>
<dbReference type="GO" id="GO:0005829">
    <property type="term" value="C:cytosol"/>
    <property type="evidence" value="ECO:0007669"/>
    <property type="project" value="TreeGrafter"/>
</dbReference>
<dbReference type="GO" id="GO:0036222">
    <property type="term" value="F:XTP diphosphatase activity"/>
    <property type="evidence" value="ECO:0007669"/>
    <property type="project" value="UniProtKB-UniRule"/>
</dbReference>
<evidence type="ECO:0000256" key="10">
    <source>
        <dbReference type="HAMAP-Rule" id="MF_01405"/>
    </source>
</evidence>
<comment type="catalytic activity">
    <reaction evidence="8 10">
        <text>dITP + H2O = dIMP + diphosphate + H(+)</text>
        <dbReference type="Rhea" id="RHEA:28342"/>
        <dbReference type="ChEBI" id="CHEBI:15377"/>
        <dbReference type="ChEBI" id="CHEBI:15378"/>
        <dbReference type="ChEBI" id="CHEBI:33019"/>
        <dbReference type="ChEBI" id="CHEBI:61194"/>
        <dbReference type="ChEBI" id="CHEBI:61382"/>
        <dbReference type="EC" id="3.6.1.66"/>
    </reaction>
</comment>
<dbReference type="HAMAP" id="MF_01405">
    <property type="entry name" value="Non_canon_purine_NTPase"/>
    <property type="match status" value="1"/>
</dbReference>
<reference evidence="12" key="1">
    <citation type="submission" date="2022-01" db="EMBL/GenBank/DDBJ databases">
        <title>Jiella avicenniae sp. nov., a novel endophytic bacterium isolated from bark of Avicennia marina.</title>
        <authorList>
            <person name="Tuo L."/>
        </authorList>
    </citation>
    <scope>NUCLEOTIDE SEQUENCE</scope>
    <source>
        <strain evidence="12">CBK1P-4</strain>
    </source>
</reference>
<keyword evidence="13" id="KW-1185">Reference proteome</keyword>
<protein>
    <recommendedName>
        <fullName evidence="10">dITP/XTP pyrophosphatase</fullName>
        <ecNumber evidence="10">3.6.1.66</ecNumber>
    </recommendedName>
    <alternativeName>
        <fullName evidence="10">Non-canonical purine NTP pyrophosphatase</fullName>
    </alternativeName>
    <alternativeName>
        <fullName evidence="10">Non-standard purine NTP pyrophosphatase</fullName>
    </alternativeName>
    <alternativeName>
        <fullName evidence="10">Nucleoside-triphosphate diphosphatase</fullName>
    </alternativeName>
    <alternativeName>
        <fullName evidence="10">Nucleoside-triphosphate pyrophosphatase</fullName>
        <shortName evidence="10">NTPase</shortName>
    </alternativeName>
</protein>
<dbReference type="GO" id="GO:0009117">
    <property type="term" value="P:nucleotide metabolic process"/>
    <property type="evidence" value="ECO:0007669"/>
    <property type="project" value="UniProtKB-KW"/>
</dbReference>
<evidence type="ECO:0000313" key="13">
    <source>
        <dbReference type="Proteomes" id="UP001139035"/>
    </source>
</evidence>
<feature type="binding site" evidence="10">
    <location>
        <begin position="198"/>
        <end position="199"/>
    </location>
    <ligand>
        <name>substrate</name>
    </ligand>
</feature>
<evidence type="ECO:0000256" key="4">
    <source>
        <dbReference type="ARBA" id="ARBA00022741"/>
    </source>
</evidence>
<sequence>MPLLTPEDGPLLVASHNKGKIWEIRELMEPFGFEVTSAAEKGLDEPEETGTTFEENAEIKALAAMKATGLVSLSDDSGLAIEALDGAPGVYSADWAGEPRDFAMAMRNVEEKLQAAGATTPDRRRATFVAVLCLARPGEEPIFFRGEVDGTIVWPPVGDKGFGYDPIFLPDGESRTFGEMMSAEKHAWEPGQKTALSHRARAFQKFAKVALGVE</sequence>
<dbReference type="AlphaFoldDB" id="A0A9X1P1G7"/>
<dbReference type="NCBIfam" id="TIGR00042">
    <property type="entry name" value="RdgB/HAM1 family non-canonical purine NTP pyrophosphatase"/>
    <property type="match status" value="1"/>
</dbReference>
<comment type="function">
    <text evidence="10">Pyrophosphatase that catalyzes the hydrolysis of nucleoside triphosphates to their monophosphate derivatives, with a high preference for the non-canonical purine nucleotides XTP (xanthosine triphosphate), dITP (deoxyinosine triphosphate) and ITP. Seems to function as a house-cleaning enzyme that removes non-canonical purine nucleotides from the nucleotide pool, thus preventing their incorporation into DNA/RNA and avoiding chromosomal lesions.</text>
</comment>
<dbReference type="GO" id="GO:0036220">
    <property type="term" value="F:ITP diphosphatase activity"/>
    <property type="evidence" value="ECO:0007669"/>
    <property type="project" value="UniProtKB-UniRule"/>
</dbReference>
<feature type="binding site" evidence="10">
    <location>
        <begin position="15"/>
        <end position="20"/>
    </location>
    <ligand>
        <name>substrate</name>
    </ligand>
</feature>
<organism evidence="12 13">
    <name type="scientific">Jiella avicenniae</name>
    <dbReference type="NCBI Taxonomy" id="2907202"/>
    <lineage>
        <taxon>Bacteria</taxon>
        <taxon>Pseudomonadati</taxon>
        <taxon>Pseudomonadota</taxon>
        <taxon>Alphaproteobacteria</taxon>
        <taxon>Hyphomicrobiales</taxon>
        <taxon>Aurantimonadaceae</taxon>
        <taxon>Jiella</taxon>
    </lineage>
</organism>
<dbReference type="Proteomes" id="UP001139035">
    <property type="component" value="Unassembled WGS sequence"/>
</dbReference>
<dbReference type="GO" id="GO:0000166">
    <property type="term" value="F:nucleotide binding"/>
    <property type="evidence" value="ECO:0007669"/>
    <property type="project" value="UniProtKB-KW"/>
</dbReference>
<feature type="active site" description="Proton acceptor" evidence="10">
    <location>
        <position position="76"/>
    </location>
</feature>
<dbReference type="CDD" id="cd00515">
    <property type="entry name" value="HAM1"/>
    <property type="match status" value="1"/>
</dbReference>
<dbReference type="GO" id="GO:0009146">
    <property type="term" value="P:purine nucleoside triphosphate catabolic process"/>
    <property type="evidence" value="ECO:0007669"/>
    <property type="project" value="UniProtKB-UniRule"/>
</dbReference>
<comment type="cofactor">
    <cofactor evidence="10">
        <name>Mg(2+)</name>
        <dbReference type="ChEBI" id="CHEBI:18420"/>
    </cofactor>
    <text evidence="10">Binds 1 Mg(2+) ion per subunit.</text>
</comment>
<evidence type="ECO:0000256" key="8">
    <source>
        <dbReference type="ARBA" id="ARBA00051875"/>
    </source>
</evidence>
<dbReference type="RefSeq" id="WP_233718595.1">
    <property type="nucleotide sequence ID" value="NZ_JAJUWU010000004.1"/>
</dbReference>
<evidence type="ECO:0000256" key="1">
    <source>
        <dbReference type="ARBA" id="ARBA00008023"/>
    </source>
</evidence>
<keyword evidence="7 10" id="KW-0546">Nucleotide metabolism</keyword>
<comment type="catalytic activity">
    <reaction evidence="10">
        <text>ITP + H2O = IMP + diphosphate + H(+)</text>
        <dbReference type="Rhea" id="RHEA:29399"/>
        <dbReference type="ChEBI" id="CHEBI:15377"/>
        <dbReference type="ChEBI" id="CHEBI:15378"/>
        <dbReference type="ChEBI" id="CHEBI:33019"/>
        <dbReference type="ChEBI" id="CHEBI:58053"/>
        <dbReference type="ChEBI" id="CHEBI:61402"/>
        <dbReference type="EC" id="3.6.1.66"/>
    </reaction>
</comment>
<keyword evidence="5 10" id="KW-0378">Hydrolase</keyword>
<dbReference type="InterPro" id="IPR029001">
    <property type="entry name" value="ITPase-like_fam"/>
</dbReference>
<dbReference type="Gene3D" id="3.90.950.10">
    <property type="match status" value="1"/>
</dbReference>
<evidence type="ECO:0000256" key="9">
    <source>
        <dbReference type="ARBA" id="ARBA00052017"/>
    </source>
</evidence>
<dbReference type="Pfam" id="PF01725">
    <property type="entry name" value="Ham1p_like"/>
    <property type="match status" value="1"/>
</dbReference>
<dbReference type="PANTHER" id="PTHR11067:SF9">
    <property type="entry name" value="INOSINE TRIPHOSPHATE PYROPHOSPHATASE"/>
    <property type="match status" value="1"/>
</dbReference>
<gene>
    <name evidence="12" type="primary">rdgB</name>
    <name evidence="12" type="ORF">LZD57_06340</name>
</gene>
<dbReference type="EC" id="3.6.1.66" evidence="10"/>
<proteinExistence type="inferred from homology"/>
<dbReference type="EMBL" id="JAJUWU010000004">
    <property type="protein sequence ID" value="MCE7027603.1"/>
    <property type="molecule type" value="Genomic_DNA"/>
</dbReference>
<dbReference type="GO" id="GO:0035870">
    <property type="term" value="F:dITP diphosphatase activity"/>
    <property type="evidence" value="ECO:0007669"/>
    <property type="project" value="UniProtKB-UniRule"/>
</dbReference>
<dbReference type="FunFam" id="3.90.950.10:FF:000001">
    <property type="entry name" value="dITP/XTP pyrophosphatase"/>
    <property type="match status" value="1"/>
</dbReference>
<evidence type="ECO:0000256" key="6">
    <source>
        <dbReference type="ARBA" id="ARBA00022842"/>
    </source>
</evidence>
<evidence type="ECO:0000313" key="12">
    <source>
        <dbReference type="EMBL" id="MCE7027603.1"/>
    </source>
</evidence>
<dbReference type="GO" id="GO:0046872">
    <property type="term" value="F:metal ion binding"/>
    <property type="evidence" value="ECO:0007669"/>
    <property type="project" value="UniProtKB-KW"/>
</dbReference>
<feature type="binding site" evidence="10">
    <location>
        <position position="185"/>
    </location>
    <ligand>
        <name>substrate</name>
    </ligand>
</feature>
<feature type="binding site" evidence="10">
    <location>
        <begin position="162"/>
        <end position="165"/>
    </location>
    <ligand>
        <name>substrate</name>
    </ligand>
</feature>
<keyword evidence="4 10" id="KW-0547">Nucleotide-binding</keyword>
<comment type="subunit">
    <text evidence="2 10">Homodimer.</text>
</comment>
<keyword evidence="3 10" id="KW-0479">Metal-binding</keyword>
<dbReference type="GO" id="GO:0017111">
    <property type="term" value="F:ribonucleoside triphosphate phosphatase activity"/>
    <property type="evidence" value="ECO:0007669"/>
    <property type="project" value="InterPro"/>
</dbReference>
<comment type="caution">
    <text evidence="12">The sequence shown here is derived from an EMBL/GenBank/DDBJ whole genome shotgun (WGS) entry which is preliminary data.</text>
</comment>